<protein>
    <recommendedName>
        <fullName evidence="9 10">Multifunctional fusion protein</fullName>
    </recommendedName>
    <domain>
        <recommendedName>
            <fullName evidence="9">Tol-Pal system protein TolB</fullName>
        </recommendedName>
    </domain>
    <domain>
        <recommendedName>
            <fullName evidence="10">Peptidoglycan-associated protein</fullName>
        </recommendedName>
    </domain>
</protein>
<evidence type="ECO:0000256" key="11">
    <source>
        <dbReference type="PROSITE-ProRule" id="PRU00473"/>
    </source>
</evidence>
<comment type="subunit">
    <text evidence="9">The Tol-Pal system is composed of five core proteins: the inner membrane proteins TolA, TolQ and TolR, the periplasmic protein TolB and the outer membrane protein Pal. They form a network linking the inner and outer membranes and the peptidoglycan layer.</text>
</comment>
<evidence type="ECO:0000256" key="10">
    <source>
        <dbReference type="HAMAP-Rule" id="MF_02204"/>
    </source>
</evidence>
<evidence type="ECO:0000256" key="5">
    <source>
        <dbReference type="ARBA" id="ARBA00022764"/>
    </source>
</evidence>
<organism evidence="14 15">
    <name type="scientific">Acidiferrobacter thiooxydans</name>
    <dbReference type="NCBI Taxonomy" id="163359"/>
    <lineage>
        <taxon>Bacteria</taxon>
        <taxon>Pseudomonadati</taxon>
        <taxon>Pseudomonadota</taxon>
        <taxon>Gammaproteobacteria</taxon>
        <taxon>Acidiferrobacterales</taxon>
        <taxon>Acidiferrobacteraceae</taxon>
        <taxon>Acidiferrobacter</taxon>
    </lineage>
</organism>
<feature type="region of interest" description="Disordered" evidence="12">
    <location>
        <begin position="480"/>
        <end position="506"/>
    </location>
</feature>
<evidence type="ECO:0000256" key="4">
    <source>
        <dbReference type="ARBA" id="ARBA00022729"/>
    </source>
</evidence>
<evidence type="ECO:0000256" key="6">
    <source>
        <dbReference type="ARBA" id="ARBA00023136"/>
    </source>
</evidence>
<keyword evidence="6 11" id="KW-0472">Membrane</keyword>
<dbReference type="Pfam" id="PF00691">
    <property type="entry name" value="OmpA"/>
    <property type="match status" value="1"/>
</dbReference>
<dbReference type="GO" id="GO:0017038">
    <property type="term" value="P:protein import"/>
    <property type="evidence" value="ECO:0007669"/>
    <property type="project" value="InterPro"/>
</dbReference>
<keyword evidence="9" id="KW-0132">Cell division</keyword>
<dbReference type="InterPro" id="IPR006664">
    <property type="entry name" value="OMP_bac"/>
</dbReference>
<dbReference type="Pfam" id="PF04052">
    <property type="entry name" value="TolB_N"/>
    <property type="match status" value="1"/>
</dbReference>
<feature type="domain" description="OmpA-like" evidence="13">
    <location>
        <begin position="509"/>
        <end position="626"/>
    </location>
</feature>
<dbReference type="SUPFAM" id="SSF69304">
    <property type="entry name" value="Tricorn protease N-terminal domain"/>
    <property type="match status" value="1"/>
</dbReference>
<evidence type="ECO:0000313" key="15">
    <source>
        <dbReference type="Proteomes" id="UP000253250"/>
    </source>
</evidence>
<dbReference type="PANTHER" id="PTHR36842">
    <property type="entry name" value="PROTEIN TOLB HOMOLOG"/>
    <property type="match status" value="1"/>
</dbReference>
<dbReference type="EMBL" id="PSYR01000001">
    <property type="protein sequence ID" value="RCN58763.1"/>
    <property type="molecule type" value="Genomic_DNA"/>
</dbReference>
<comment type="function">
    <text evidence="9">Part of the Tol-Pal system, which plays a role in outer membrane invagination during cell division and is important for maintaining outer membrane integrity.</text>
</comment>
<dbReference type="Gene3D" id="2.120.10.30">
    <property type="entry name" value="TolB, C-terminal domain"/>
    <property type="match status" value="1"/>
</dbReference>
<dbReference type="InterPro" id="IPR006665">
    <property type="entry name" value="OmpA-like"/>
</dbReference>
<dbReference type="InterPro" id="IPR036737">
    <property type="entry name" value="OmpA-like_sf"/>
</dbReference>
<keyword evidence="8" id="KW-0449">Lipoprotein</keyword>
<comment type="similarity">
    <text evidence="10">Belongs to the Pal lipoprotein family.</text>
</comment>
<comment type="similarity">
    <text evidence="3 9">Belongs to the TolB family.</text>
</comment>
<evidence type="ECO:0000256" key="8">
    <source>
        <dbReference type="ARBA" id="ARBA00023288"/>
    </source>
</evidence>
<dbReference type="InterPro" id="IPR011659">
    <property type="entry name" value="WD40"/>
</dbReference>
<evidence type="ECO:0000256" key="3">
    <source>
        <dbReference type="ARBA" id="ARBA00009820"/>
    </source>
</evidence>
<comment type="subcellular location">
    <subcellularLocation>
        <location evidence="1">Membrane</location>
    </subcellularLocation>
    <subcellularLocation>
        <location evidence="2 9">Periplasm</location>
    </subcellularLocation>
</comment>
<dbReference type="PRINTS" id="PR01021">
    <property type="entry name" value="OMPADOMAIN"/>
</dbReference>
<evidence type="ECO:0000256" key="12">
    <source>
        <dbReference type="SAM" id="MobiDB-lite"/>
    </source>
</evidence>
<dbReference type="SUPFAM" id="SSF103088">
    <property type="entry name" value="OmpA-like"/>
    <property type="match status" value="1"/>
</dbReference>
<keyword evidence="5 9" id="KW-0574">Periplasm</keyword>
<proteinExistence type="inferred from homology"/>
<evidence type="ECO:0000256" key="1">
    <source>
        <dbReference type="ARBA" id="ARBA00004370"/>
    </source>
</evidence>
<dbReference type="PROSITE" id="PS51123">
    <property type="entry name" value="OMPA_2"/>
    <property type="match status" value="1"/>
</dbReference>
<dbReference type="HAMAP" id="MF_00671">
    <property type="entry name" value="TolB"/>
    <property type="match status" value="1"/>
</dbReference>
<dbReference type="InterPro" id="IPR007195">
    <property type="entry name" value="TolB_N"/>
</dbReference>
<evidence type="ECO:0000256" key="9">
    <source>
        <dbReference type="HAMAP-Rule" id="MF_00671"/>
    </source>
</evidence>
<comment type="caution">
    <text evidence="14">The sequence shown here is derived from an EMBL/GenBank/DDBJ whole genome shotgun (WGS) entry which is preliminary data.</text>
</comment>
<dbReference type="AlphaFoldDB" id="A0A368HHB2"/>
<dbReference type="OrthoDB" id="9802240at2"/>
<dbReference type="Proteomes" id="UP000253250">
    <property type="component" value="Unassembled WGS sequence"/>
</dbReference>
<dbReference type="GO" id="GO:0009279">
    <property type="term" value="C:cell outer membrane"/>
    <property type="evidence" value="ECO:0007669"/>
    <property type="project" value="InterPro"/>
</dbReference>
<feature type="compositionally biased region" description="Low complexity" evidence="12">
    <location>
        <begin position="486"/>
        <end position="506"/>
    </location>
</feature>
<feature type="signal peptide" evidence="9">
    <location>
        <begin position="1"/>
        <end position="24"/>
    </location>
</feature>
<dbReference type="GO" id="GO:0042597">
    <property type="term" value="C:periplasmic space"/>
    <property type="evidence" value="ECO:0007669"/>
    <property type="project" value="UniProtKB-SubCell"/>
</dbReference>
<gene>
    <name evidence="9 14" type="primary">tolB</name>
    <name evidence="10" type="synonym">pal</name>
    <name evidence="14" type="ORF">C4900_03090</name>
</gene>
<keyword evidence="7" id="KW-0564">Palmitate</keyword>
<evidence type="ECO:0000313" key="14">
    <source>
        <dbReference type="EMBL" id="RCN58763.1"/>
    </source>
</evidence>
<dbReference type="NCBIfam" id="TIGR02800">
    <property type="entry name" value="propeller_TolB"/>
    <property type="match status" value="1"/>
</dbReference>
<sequence length="628" mass="68787" precursor="true">MNRLGSRFVVLLIMLATMPLAARAVTIHINHGYGQKFPIAIVPFKGEKTWPQNLRPSVVIAKDLDGSGWFNVLPSRDYLANPHHDRQVEGHFNDWRLLKAAGLLIGHIERQPNGRVNVAFRLYDVNKGVQLKALQYVVAPDQLRAVGNAIANIVYQHWTGVRGVFNTRIAFITMYPDGPPGHFLYKLEVADAEGHGVHVILRSHEPIMSPRWSPHGRRLTYVSFATGWPAVYVQDVATGHIRRVAAFHGLNGAPSFAPDGTHLALSLSKTGYPEIYVMNLVTGRLRQLTFGPSINTEPSWSPHGGHIVFTSNRSGGPQIYEMTADGDHKRRLTFRGRYNAGASFSPNGKWLTLVSRRAGQYHAAVFELADSTLEILTATSLDDSPTFAPNGQEILYSTVVGGHRVLATVSLNGRGHRILGLRGGMSLILLGRHFVTRDYYQWLKERSGVMKMNKGMLVAVGLAALAGCAGKEAVKPHAASATASRGMTQASGAGQGSSMQGAGMASANKGPALNSFPHMVHFRTNSSAITGVNRKIVKENASYLEAHPNVRVRLEGNTDERGTAQYNMALGWRRADAVKHMLEVLGVSGSQLATISFGKSRPLAMGHNPKAWAINRRVYFNYKYFASK</sequence>
<dbReference type="InterPro" id="IPR039001">
    <property type="entry name" value="Pal"/>
</dbReference>
<dbReference type="RefSeq" id="WP_114282281.1">
    <property type="nucleotide sequence ID" value="NZ_PSYR01000001.1"/>
</dbReference>
<name>A0A368HHB2_9GAMM</name>
<dbReference type="HAMAP" id="MF_02204">
    <property type="entry name" value="Pal"/>
    <property type="match status" value="1"/>
</dbReference>
<feature type="chain" id="PRO_5017092211" description="Multifunctional fusion protein" evidence="9">
    <location>
        <begin position="25"/>
        <end position="628"/>
    </location>
</feature>
<keyword evidence="4 9" id="KW-0732">Signal</keyword>
<dbReference type="Gene3D" id="3.40.50.10070">
    <property type="entry name" value="TolB, N-terminal domain"/>
    <property type="match status" value="1"/>
</dbReference>
<dbReference type="InterPro" id="IPR014167">
    <property type="entry name" value="Tol-Pal_TolB"/>
</dbReference>
<keyword evidence="15" id="KW-1185">Reference proteome</keyword>
<evidence type="ECO:0000259" key="13">
    <source>
        <dbReference type="PROSITE" id="PS51123"/>
    </source>
</evidence>
<dbReference type="CDD" id="cd07185">
    <property type="entry name" value="OmpA_C-like"/>
    <property type="match status" value="1"/>
</dbReference>
<dbReference type="GO" id="GO:0051301">
    <property type="term" value="P:cell division"/>
    <property type="evidence" value="ECO:0007669"/>
    <property type="project" value="UniProtKB-UniRule"/>
</dbReference>
<keyword evidence="9" id="KW-0131">Cell cycle</keyword>
<evidence type="ECO:0000256" key="7">
    <source>
        <dbReference type="ARBA" id="ARBA00023139"/>
    </source>
</evidence>
<dbReference type="Pfam" id="PF07676">
    <property type="entry name" value="PD40"/>
    <property type="match status" value="4"/>
</dbReference>
<dbReference type="PANTHER" id="PTHR36842:SF1">
    <property type="entry name" value="PROTEIN TOLB"/>
    <property type="match status" value="1"/>
</dbReference>
<reference evidence="14 15" key="1">
    <citation type="submission" date="2018-02" db="EMBL/GenBank/DDBJ databases">
        <title>Insights into the biology of acidophilic members of the Acidiferrobacteraceae family derived from comparative genomic analyses.</title>
        <authorList>
            <person name="Issotta F."/>
            <person name="Thyssen C."/>
            <person name="Mena C."/>
            <person name="Moya A."/>
            <person name="Bellenberg S."/>
            <person name="Sproer C."/>
            <person name="Covarrubias P.C."/>
            <person name="Sand W."/>
            <person name="Quatrini R."/>
            <person name="Vera M."/>
        </authorList>
    </citation>
    <scope>NUCLEOTIDE SEQUENCE [LARGE SCALE GENOMIC DNA]</scope>
    <source>
        <strain evidence="15">m-1</strain>
    </source>
</reference>
<dbReference type="Gene3D" id="3.30.1330.60">
    <property type="entry name" value="OmpA-like domain"/>
    <property type="match status" value="1"/>
</dbReference>
<accession>A0A368HHB2</accession>
<dbReference type="InterPro" id="IPR011042">
    <property type="entry name" value="6-blade_b-propeller_TolB-like"/>
</dbReference>
<evidence type="ECO:0000256" key="2">
    <source>
        <dbReference type="ARBA" id="ARBA00004418"/>
    </source>
</evidence>
<dbReference type="SUPFAM" id="SSF52964">
    <property type="entry name" value="TolB, N-terminal domain"/>
    <property type="match status" value="1"/>
</dbReference>